<evidence type="ECO:0008006" key="5">
    <source>
        <dbReference type="Google" id="ProtNLM"/>
    </source>
</evidence>
<dbReference type="Proteomes" id="UP000829354">
    <property type="component" value="Chromosome I"/>
</dbReference>
<protein>
    <recommendedName>
        <fullName evidence="5">Domain of unknown function WSN domain-containing protein</fullName>
    </recommendedName>
</protein>
<gene>
    <name evidence="3" type="ORF">L5515_002178</name>
</gene>
<feature type="transmembrane region" description="Helical" evidence="2">
    <location>
        <begin position="717"/>
        <end position="739"/>
    </location>
</feature>
<name>A0AAE9E6V6_CAEBR</name>
<feature type="region of interest" description="Disordered" evidence="1">
    <location>
        <begin position="769"/>
        <end position="792"/>
    </location>
</feature>
<dbReference type="EMBL" id="CP092620">
    <property type="protein sequence ID" value="UMM14335.1"/>
    <property type="molecule type" value="Genomic_DNA"/>
</dbReference>
<organism evidence="3 4">
    <name type="scientific">Caenorhabditis briggsae</name>
    <dbReference type="NCBI Taxonomy" id="6238"/>
    <lineage>
        <taxon>Eukaryota</taxon>
        <taxon>Metazoa</taxon>
        <taxon>Ecdysozoa</taxon>
        <taxon>Nematoda</taxon>
        <taxon>Chromadorea</taxon>
        <taxon>Rhabditida</taxon>
        <taxon>Rhabditina</taxon>
        <taxon>Rhabditomorpha</taxon>
        <taxon>Rhabditoidea</taxon>
        <taxon>Rhabditidae</taxon>
        <taxon>Peloderinae</taxon>
        <taxon>Caenorhabditis</taxon>
    </lineage>
</organism>
<sequence>MLNKCRISRWHRNALVLAIFGIALIGSGVHGKHLKDLMTRGSSEISKRATNSNLHQVNGILAPFARLTHALDLEAALFDSDPTINQFADKLLDLEPSSIDSLLSFDSDFPNKIRKSLDGSSIQELVEGIEKNESSLKNLNQKPLELSQKTLIGIQNVLDAKKTDFPNTNQLLESFERFKTTLFEHSSFGSNRKNFQKKITQFLNNAKKSRRVLRKMRDLKISADLKTQFQDCSKLISKIFPKNLSSIFPMKTAERIGSILRDQKILNKADGPKNLEYFMMQDETTSLELLRKYLNGSIIRGSLSNPELMKKLENDLKPILALGGRQNKFKMFIYKFSTNSQFNVLLEPFERLDYIGSPEEYNNTLKWFEETYGKWQTGFNLVKDFYLGLLKNFDDVEKNSDGQNFNYVTIEKWLEPFDTAKMDAFENELSNINSKDTLQTFRNDNAVFKSVGSLVSVSAELQKFKAAHEALLDLENLSGLVQDAETNLLNFKATQTLKKFNTDLKANFKTLQNYVTKIHEKKKKPQLVEAWETWSKREQVSNQFKSGFLNFNALEKSLKQKSNVFEFIQKYTDFVNDVYQNPRDKLRKNIARKILKVPRSQKYVEEMYKDIVKLEKELKGNSSMARLDSILKVAENVRNPEISGRNILRALALAKSLELTENFELDQAYVALEKVEDLDLDFVSLQSANLTDFQSFLNEELAKPVIIVPDDSYNQPWIFIFIIVLILIIIWTFLCLGFWRGEKDQRKKSEKNKFYKKLGKKKNGIKNTRKTDAVPLQKSEEVRKKSKTNADPNDTAFHAEFRNLLKTSGTNIRTTIRKIAEEIQQAYIQQRGVEKSKEEKMNYRRNLIGSIETPSGVYWAILHSELTSKDIWDNLRKAKVKGVINLKTSFVGDHQTEFLHNIREDNRDLYSGKEMGQPHRNLKLLFVNHEPGYKFDYWKYEEIPFGYAPPELTPVQLIYN</sequence>
<evidence type="ECO:0000313" key="3">
    <source>
        <dbReference type="EMBL" id="UMM14335.1"/>
    </source>
</evidence>
<evidence type="ECO:0000313" key="4">
    <source>
        <dbReference type="Proteomes" id="UP000829354"/>
    </source>
</evidence>
<dbReference type="PANTHER" id="PTHR32525">
    <property type="entry name" value="PROTEIN-TYROSINE-PHOSPHATASE"/>
    <property type="match status" value="1"/>
</dbReference>
<proteinExistence type="predicted"/>
<evidence type="ECO:0000256" key="1">
    <source>
        <dbReference type="SAM" id="MobiDB-lite"/>
    </source>
</evidence>
<accession>A0AAE9E6V6</accession>
<dbReference type="AlphaFoldDB" id="A0AAE9E6V6"/>
<evidence type="ECO:0000256" key="2">
    <source>
        <dbReference type="SAM" id="Phobius"/>
    </source>
</evidence>
<keyword evidence="4" id="KW-1185">Reference proteome</keyword>
<keyword evidence="2" id="KW-1133">Transmembrane helix</keyword>
<keyword evidence="2" id="KW-0812">Transmembrane</keyword>
<reference evidence="3 4" key="1">
    <citation type="submission" date="2022-04" db="EMBL/GenBank/DDBJ databases">
        <title>Chromosome-level reference genomes for two strains of Caenorhabditis briggsae: an improved platform for comparative genomics.</title>
        <authorList>
            <person name="Stevens L."/>
            <person name="Andersen E."/>
        </authorList>
    </citation>
    <scope>NUCLEOTIDE SEQUENCE [LARGE SCALE GENOMIC DNA]</scope>
    <source>
        <strain evidence="3">VX34</strain>
        <tissue evidence="3">Whole-organism</tissue>
    </source>
</reference>
<keyword evidence="2" id="KW-0472">Membrane</keyword>